<dbReference type="SMART" id="SM00516">
    <property type="entry name" value="SEC14"/>
    <property type="match status" value="1"/>
</dbReference>
<dbReference type="SUPFAM" id="SSF52087">
    <property type="entry name" value="CRAL/TRIO domain"/>
    <property type="match status" value="1"/>
</dbReference>
<dbReference type="InterPro" id="IPR051026">
    <property type="entry name" value="PI/PC_transfer"/>
</dbReference>
<dbReference type="InterPro" id="IPR001251">
    <property type="entry name" value="CRAL-TRIO_dom"/>
</dbReference>
<dbReference type="SUPFAM" id="SSF46938">
    <property type="entry name" value="CRAL/TRIO N-terminal domain"/>
    <property type="match status" value="1"/>
</dbReference>
<feature type="domain" description="CRAL-TRIO" evidence="2">
    <location>
        <begin position="145"/>
        <end position="311"/>
    </location>
</feature>
<accession>I2CP95</accession>
<reference evidence="3" key="2">
    <citation type="journal article" date="2012" name="Nat. Commun.">
        <title>Draft genome sequence and genetic transformation of the oleaginous alga Nannochloropis gaditana.</title>
        <authorList>
            <person name="Radakovits R."/>
            <person name="Jinkerson R.E."/>
            <person name="Fuerstenberg S.I."/>
            <person name="Tae H."/>
            <person name="Settlage R.E."/>
            <person name="Boore J.L."/>
            <person name="Posewitz M.C."/>
        </authorList>
    </citation>
    <scope>NUCLEOTIDE SEQUENCE</scope>
    <source>
        <strain evidence="3">CCMP526</strain>
    </source>
</reference>
<dbReference type="PROSITE" id="PS50191">
    <property type="entry name" value="CRAL_TRIO"/>
    <property type="match status" value="1"/>
</dbReference>
<dbReference type="CDD" id="cd00170">
    <property type="entry name" value="SEC14"/>
    <property type="match status" value="1"/>
</dbReference>
<dbReference type="AlphaFoldDB" id="I2CP95"/>
<reference evidence="3" key="1">
    <citation type="journal article" date="2012" name="Bioengineered">
        <title>Additional insights into the genome of the oleaginous model alga Nannochloropsis gaditana.</title>
        <authorList>
            <person name="Jinkerson R.E."/>
            <person name="Radakovits R."/>
            <person name="Posewitz M.C."/>
        </authorList>
    </citation>
    <scope>NUCLEOTIDE SEQUENCE</scope>
    <source>
        <strain evidence="3">CCMP526</strain>
    </source>
</reference>
<sequence length="334" mass="36970">MSDLKTTSGRGDAPVEATGTGMPDTQPVTTSPRSAEEALHVHFETKTPSTENALMGSKSPGKKGRPSLRSQSSFGGRLMASLSRTLSALTPRRKEEEGWEDVEVPERFLTACGGKKKKAVAMYRSMLKWRKENGIDTILERPYPQWDNIKKYYPHAMHCRGRQEEFVSIEMPGKMDLAAMRKAGLTPTVMGLHLAFAFEYAFTQVDTREEIRSITIMDCTSLSLASAASVDNLGLIKAVCEVNSYYYPGRAHKILAVNPPRFFGPVFNIIKNVLPNGLNHVVECVSHKELHKYVDPSLLPPQLGGTSTVPVGESESEKTFREFVAKLNARSTAY</sequence>
<dbReference type="Pfam" id="PF00650">
    <property type="entry name" value="CRAL_TRIO"/>
    <property type="match status" value="1"/>
</dbReference>
<dbReference type="InterPro" id="IPR036865">
    <property type="entry name" value="CRAL-TRIO_dom_sf"/>
</dbReference>
<evidence type="ECO:0000259" key="2">
    <source>
        <dbReference type="PROSITE" id="PS50191"/>
    </source>
</evidence>
<gene>
    <name evidence="3" type="ORF">NGATSA_3009700</name>
</gene>
<name>I2CP95_NANGC</name>
<organism evidence="3">
    <name type="scientific">Nannochloropsis gaditana (strain CCMP526)</name>
    <name type="common">Green microalga</name>
    <name type="synonym">Microchloropsis gaditana</name>
    <dbReference type="NCBI Taxonomy" id="1093141"/>
    <lineage>
        <taxon>Eukaryota</taxon>
        <taxon>Sar</taxon>
        <taxon>Stramenopiles</taxon>
        <taxon>Ochrophyta</taxon>
        <taxon>Eustigmatophyceae</taxon>
        <taxon>Eustigmatales</taxon>
        <taxon>Monodopsidaceae</taxon>
        <taxon>Nannochloropsis</taxon>
    </lineage>
</organism>
<evidence type="ECO:0000256" key="1">
    <source>
        <dbReference type="SAM" id="MobiDB-lite"/>
    </source>
</evidence>
<feature type="compositionally biased region" description="Basic and acidic residues" evidence="1">
    <location>
        <begin position="34"/>
        <end position="45"/>
    </location>
</feature>
<evidence type="ECO:0000313" key="3">
    <source>
        <dbReference type="EMBL" id="AFJ68728.1"/>
    </source>
</evidence>
<dbReference type="PANTHER" id="PTHR45657:SF1">
    <property type="entry name" value="CRAL-TRIO DOMAIN-CONTAINING PROTEIN YKL091C-RELATED"/>
    <property type="match status" value="1"/>
</dbReference>
<protein>
    <submittedName>
        <fullName evidence="3">Sec14 cytosolic</fullName>
    </submittedName>
</protein>
<dbReference type="Gene3D" id="3.40.525.10">
    <property type="entry name" value="CRAL-TRIO lipid binding domain"/>
    <property type="match status" value="1"/>
</dbReference>
<dbReference type="EMBL" id="JU965515">
    <property type="protein sequence ID" value="AFJ68728.1"/>
    <property type="molecule type" value="mRNA"/>
</dbReference>
<dbReference type="PANTHER" id="PTHR45657">
    <property type="entry name" value="CRAL-TRIO DOMAIN-CONTAINING PROTEIN YKL091C-RELATED"/>
    <property type="match status" value="1"/>
</dbReference>
<feature type="region of interest" description="Disordered" evidence="1">
    <location>
        <begin position="1"/>
        <end position="76"/>
    </location>
</feature>
<proteinExistence type="evidence at transcript level"/>
<dbReference type="InterPro" id="IPR036273">
    <property type="entry name" value="CRAL/TRIO_N_dom_sf"/>
</dbReference>